<organism evidence="4 5">
    <name type="scientific">[Candida] arabinofermentans NRRL YB-2248</name>
    <dbReference type="NCBI Taxonomy" id="983967"/>
    <lineage>
        <taxon>Eukaryota</taxon>
        <taxon>Fungi</taxon>
        <taxon>Dikarya</taxon>
        <taxon>Ascomycota</taxon>
        <taxon>Saccharomycotina</taxon>
        <taxon>Pichiomycetes</taxon>
        <taxon>Pichiales</taxon>
        <taxon>Pichiaceae</taxon>
        <taxon>Ogataea</taxon>
        <taxon>Ogataea/Candida clade</taxon>
    </lineage>
</organism>
<gene>
    <name evidence="4" type="ORF">CANARDRAFT_189303</name>
</gene>
<keyword evidence="2 3" id="KW-0040">ANK repeat</keyword>
<sequence length="226" mass="25832">MSDPSVRLRNAVIDGNFFIVSRLLKRFPDLVDNINPDNGWSNLHYSAYHDRYQISELILRMISERRQIIPSSPSSSSLKSSSSLLYTPSVSYTQITSEDEIKLTFDKDTVIHAACLNNAFNTLQLLLNYFNVCIDQRGSHGYTPSHLCCIHNFPKCLQVLLENGAYPNIQDDDGNTPLHLSLQYALVECCEYLVAYRADDSILNNDGWKPMDLVYSYEMQQKYNSL</sequence>
<feature type="repeat" description="ANK" evidence="3">
    <location>
        <begin position="173"/>
        <end position="205"/>
    </location>
</feature>
<dbReference type="OrthoDB" id="823504at2759"/>
<keyword evidence="1" id="KW-0677">Repeat</keyword>
<accession>A0A1E4T2C4</accession>
<dbReference type="STRING" id="983967.A0A1E4T2C4"/>
<dbReference type="PANTHER" id="PTHR24198:SF165">
    <property type="entry name" value="ANKYRIN REPEAT-CONTAINING PROTEIN-RELATED"/>
    <property type="match status" value="1"/>
</dbReference>
<dbReference type="PROSITE" id="PS50088">
    <property type="entry name" value="ANK_REPEAT"/>
    <property type="match status" value="2"/>
</dbReference>
<dbReference type="Pfam" id="PF00023">
    <property type="entry name" value="Ank"/>
    <property type="match status" value="1"/>
</dbReference>
<dbReference type="SUPFAM" id="SSF48403">
    <property type="entry name" value="Ankyrin repeat"/>
    <property type="match status" value="1"/>
</dbReference>
<dbReference type="Proteomes" id="UP000094801">
    <property type="component" value="Unassembled WGS sequence"/>
</dbReference>
<evidence type="ECO:0000313" key="4">
    <source>
        <dbReference type="EMBL" id="ODV85903.1"/>
    </source>
</evidence>
<dbReference type="AlphaFoldDB" id="A0A1E4T2C4"/>
<keyword evidence="5" id="KW-1185">Reference proteome</keyword>
<dbReference type="Pfam" id="PF12796">
    <property type="entry name" value="Ank_2"/>
    <property type="match status" value="1"/>
</dbReference>
<dbReference type="InterPro" id="IPR002110">
    <property type="entry name" value="Ankyrin_rpt"/>
</dbReference>
<evidence type="ECO:0000256" key="2">
    <source>
        <dbReference type="ARBA" id="ARBA00023043"/>
    </source>
</evidence>
<name>A0A1E4T2C4_9ASCO</name>
<protein>
    <submittedName>
        <fullName evidence="4">Uncharacterized protein</fullName>
    </submittedName>
</protein>
<dbReference type="SMART" id="SM00248">
    <property type="entry name" value="ANK"/>
    <property type="match status" value="4"/>
</dbReference>
<dbReference type="InterPro" id="IPR036770">
    <property type="entry name" value="Ankyrin_rpt-contain_sf"/>
</dbReference>
<proteinExistence type="predicted"/>
<dbReference type="Gene3D" id="1.25.40.20">
    <property type="entry name" value="Ankyrin repeat-containing domain"/>
    <property type="match status" value="1"/>
</dbReference>
<feature type="repeat" description="ANK" evidence="3">
    <location>
        <begin position="140"/>
        <end position="172"/>
    </location>
</feature>
<feature type="non-terminal residue" evidence="4">
    <location>
        <position position="226"/>
    </location>
</feature>
<evidence type="ECO:0000256" key="1">
    <source>
        <dbReference type="ARBA" id="ARBA00022737"/>
    </source>
</evidence>
<reference evidence="5" key="1">
    <citation type="submission" date="2016-04" db="EMBL/GenBank/DDBJ databases">
        <title>Comparative genomics of biotechnologically important yeasts.</title>
        <authorList>
            <consortium name="DOE Joint Genome Institute"/>
            <person name="Riley R."/>
            <person name="Haridas S."/>
            <person name="Wolfe K.H."/>
            <person name="Lopes M.R."/>
            <person name="Hittinger C.T."/>
            <person name="Goker M."/>
            <person name="Salamov A."/>
            <person name="Wisecaver J."/>
            <person name="Long T.M."/>
            <person name="Aerts A.L."/>
            <person name="Barry K."/>
            <person name="Choi C."/>
            <person name="Clum A."/>
            <person name="Coughlan A.Y."/>
            <person name="Deshpande S."/>
            <person name="Douglass A.P."/>
            <person name="Hanson S.J."/>
            <person name="Klenk H.-P."/>
            <person name="Labutti K."/>
            <person name="Lapidus A."/>
            <person name="Lindquist E."/>
            <person name="Lipzen A."/>
            <person name="Meier-Kolthoff J.P."/>
            <person name="Ohm R.A."/>
            <person name="Otillar R.P."/>
            <person name="Pangilinan J."/>
            <person name="Peng Y."/>
            <person name="Rokas A."/>
            <person name="Rosa C.A."/>
            <person name="Scheuner C."/>
            <person name="Sibirny A.A."/>
            <person name="Slot J.C."/>
            <person name="Stielow J.B."/>
            <person name="Sun H."/>
            <person name="Kurtzman C.P."/>
            <person name="Blackwell M."/>
            <person name="Grigoriev I.V."/>
            <person name="Jeffries T.W."/>
        </authorList>
    </citation>
    <scope>NUCLEOTIDE SEQUENCE [LARGE SCALE GENOMIC DNA]</scope>
    <source>
        <strain evidence="5">NRRL YB-2248</strain>
    </source>
</reference>
<dbReference type="PANTHER" id="PTHR24198">
    <property type="entry name" value="ANKYRIN REPEAT AND PROTEIN KINASE DOMAIN-CONTAINING PROTEIN"/>
    <property type="match status" value="1"/>
</dbReference>
<evidence type="ECO:0000313" key="5">
    <source>
        <dbReference type="Proteomes" id="UP000094801"/>
    </source>
</evidence>
<evidence type="ECO:0000256" key="3">
    <source>
        <dbReference type="PROSITE-ProRule" id="PRU00023"/>
    </source>
</evidence>
<dbReference type="EMBL" id="KV453851">
    <property type="protein sequence ID" value="ODV85903.1"/>
    <property type="molecule type" value="Genomic_DNA"/>
</dbReference>